<evidence type="ECO:0000313" key="3">
    <source>
        <dbReference type="Proteomes" id="UP000660339"/>
    </source>
</evidence>
<protein>
    <recommendedName>
        <fullName evidence="1">M23ase beta-sheet core domain-containing protein</fullName>
    </recommendedName>
</protein>
<organism evidence="2 3">
    <name type="scientific">Catellatospora methionotrophica</name>
    <dbReference type="NCBI Taxonomy" id="121620"/>
    <lineage>
        <taxon>Bacteria</taxon>
        <taxon>Bacillati</taxon>
        <taxon>Actinomycetota</taxon>
        <taxon>Actinomycetes</taxon>
        <taxon>Micromonosporales</taxon>
        <taxon>Micromonosporaceae</taxon>
        <taxon>Catellatospora</taxon>
    </lineage>
</organism>
<feature type="domain" description="M23ase beta-sheet core" evidence="1">
    <location>
        <begin position="127"/>
        <end position="187"/>
    </location>
</feature>
<dbReference type="PANTHER" id="PTHR21666:SF270">
    <property type="entry name" value="MUREIN HYDROLASE ACTIVATOR ENVC"/>
    <property type="match status" value="1"/>
</dbReference>
<reference evidence="2" key="1">
    <citation type="submission" date="2021-01" db="EMBL/GenBank/DDBJ databases">
        <title>Whole genome shotgun sequence of Catellatospora methionotrophica NBRC 14553.</title>
        <authorList>
            <person name="Komaki H."/>
            <person name="Tamura T."/>
        </authorList>
    </citation>
    <scope>NUCLEOTIDE SEQUENCE</scope>
    <source>
        <strain evidence="2">NBRC 14553</strain>
    </source>
</reference>
<evidence type="ECO:0000259" key="1">
    <source>
        <dbReference type="Pfam" id="PF01551"/>
    </source>
</evidence>
<dbReference type="AlphaFoldDB" id="A0A8J3PF55"/>
<evidence type="ECO:0000313" key="2">
    <source>
        <dbReference type="EMBL" id="GIG15316.1"/>
    </source>
</evidence>
<comment type="caution">
    <text evidence="2">The sequence shown here is derived from an EMBL/GenBank/DDBJ whole genome shotgun (WGS) entry which is preliminary data.</text>
</comment>
<dbReference type="PANTHER" id="PTHR21666">
    <property type="entry name" value="PEPTIDASE-RELATED"/>
    <property type="match status" value="1"/>
</dbReference>
<name>A0A8J3PF55_9ACTN</name>
<dbReference type="Proteomes" id="UP000660339">
    <property type="component" value="Unassembled WGS sequence"/>
</dbReference>
<dbReference type="EMBL" id="BONJ01000020">
    <property type="protein sequence ID" value="GIG15316.1"/>
    <property type="molecule type" value="Genomic_DNA"/>
</dbReference>
<sequence>MGQGSQGSPREVVLALPFTGWWLARNSPARRVPSHGTDLMGERYAIDFVGVDEQGRTAGHRDWRTLLASEPPDRFFSFGRPILSPADGVVVAAHDGEPDHAARRSQLALVPYMLGQAGRLRQGVAAIAGNHVIVELARGGAFVALVHLRAGSLRVAAGDRVTTGQQLATCGNSGNSTQPHVHMQVMDSAELSVARGVPMAFRHFRERPAGSAQFLIRQTAVPGENAVVEPLPAAEVNR</sequence>
<dbReference type="RefSeq" id="WP_166379745.1">
    <property type="nucleotide sequence ID" value="NZ_BAAATT010000005.1"/>
</dbReference>
<dbReference type="Gene3D" id="2.70.70.10">
    <property type="entry name" value="Glucose Permease (Domain IIA)"/>
    <property type="match status" value="1"/>
</dbReference>
<dbReference type="SUPFAM" id="SSF51261">
    <property type="entry name" value="Duplicated hybrid motif"/>
    <property type="match status" value="1"/>
</dbReference>
<gene>
    <name evidence="2" type="ORF">Cme02nite_36480</name>
</gene>
<dbReference type="InterPro" id="IPR050570">
    <property type="entry name" value="Cell_wall_metabolism_enzyme"/>
</dbReference>
<dbReference type="InterPro" id="IPR016047">
    <property type="entry name" value="M23ase_b-sheet_dom"/>
</dbReference>
<keyword evidence="3" id="KW-1185">Reference proteome</keyword>
<dbReference type="InterPro" id="IPR011055">
    <property type="entry name" value="Dup_hybrid_motif"/>
</dbReference>
<proteinExistence type="predicted"/>
<dbReference type="GO" id="GO:0004222">
    <property type="term" value="F:metalloendopeptidase activity"/>
    <property type="evidence" value="ECO:0007669"/>
    <property type="project" value="TreeGrafter"/>
</dbReference>
<dbReference type="Pfam" id="PF01551">
    <property type="entry name" value="Peptidase_M23"/>
    <property type="match status" value="1"/>
</dbReference>
<accession>A0A8J3PF55</accession>
<dbReference type="CDD" id="cd12797">
    <property type="entry name" value="M23_peptidase"/>
    <property type="match status" value="1"/>
</dbReference>